<dbReference type="RefSeq" id="WP_125227085.1">
    <property type="nucleotide sequence ID" value="NZ_RQYT01000004.1"/>
</dbReference>
<comment type="caution">
    <text evidence="2">The sequence shown here is derived from an EMBL/GenBank/DDBJ whole genome shotgun (WGS) entry which is preliminary data.</text>
</comment>
<evidence type="ECO:0000313" key="2">
    <source>
        <dbReference type="EMBL" id="RRD50813.1"/>
    </source>
</evidence>
<dbReference type="Gene3D" id="3.90.1210.10">
    <property type="entry name" value="Antifreeze-like/N-acetylneuraminic acid synthase C-terminal domain"/>
    <property type="match status" value="1"/>
</dbReference>
<dbReference type="Proteomes" id="UP000280935">
    <property type="component" value="Unassembled WGS sequence"/>
</dbReference>
<feature type="domain" description="SAF" evidence="1">
    <location>
        <begin position="43"/>
        <end position="105"/>
    </location>
</feature>
<dbReference type="CDD" id="cd11614">
    <property type="entry name" value="SAF_CpaB_FlgA_like"/>
    <property type="match status" value="1"/>
</dbReference>
<organism evidence="2 3">
    <name type="scientific">Arachnia propionica</name>
    <dbReference type="NCBI Taxonomy" id="1750"/>
    <lineage>
        <taxon>Bacteria</taxon>
        <taxon>Bacillati</taxon>
        <taxon>Actinomycetota</taxon>
        <taxon>Actinomycetes</taxon>
        <taxon>Propionibacteriales</taxon>
        <taxon>Propionibacteriaceae</taxon>
        <taxon>Arachnia</taxon>
    </lineage>
</organism>
<dbReference type="OrthoDB" id="3728828at2"/>
<dbReference type="EMBL" id="RQYT01000004">
    <property type="protein sequence ID" value="RRD50813.1"/>
    <property type="molecule type" value="Genomic_DNA"/>
</dbReference>
<gene>
    <name evidence="2" type="ORF">EII35_03535</name>
</gene>
<reference evidence="2 3" key="1">
    <citation type="submission" date="2018-11" db="EMBL/GenBank/DDBJ databases">
        <title>Genomes From Bacteria Associated with the Canine Oral Cavity: a Test Case for Automated Genome-Based Taxonomic Assignment.</title>
        <authorList>
            <person name="Coil D.A."/>
            <person name="Jospin G."/>
            <person name="Darling A.E."/>
            <person name="Wallis C."/>
            <person name="Davis I.J."/>
            <person name="Harris S."/>
            <person name="Eisen J.A."/>
            <person name="Holcombe L.J."/>
            <person name="O'Flynn C."/>
        </authorList>
    </citation>
    <scope>NUCLEOTIDE SEQUENCE [LARGE SCALE GENOMIC DNA]</scope>
    <source>
        <strain evidence="2 3">OH2822_COT-296</strain>
    </source>
</reference>
<dbReference type="Pfam" id="PF08666">
    <property type="entry name" value="SAF"/>
    <property type="match status" value="1"/>
</dbReference>
<evidence type="ECO:0000259" key="1">
    <source>
        <dbReference type="SMART" id="SM00858"/>
    </source>
</evidence>
<dbReference type="SMART" id="SM00858">
    <property type="entry name" value="SAF"/>
    <property type="match status" value="1"/>
</dbReference>
<name>A0A3P1X251_9ACTN</name>
<dbReference type="AlphaFoldDB" id="A0A3P1X251"/>
<proteinExistence type="predicted"/>
<accession>A0A3P1X251</accession>
<sequence length="202" mass="21007">MDRIPPRLARFISWHRRTIAAVLAGVTAMLIFSQLTPSGADLVDAVVLARARTQGDRLAANDVRLARLPRSSLPEDHVATPEEAVGRVVGVGLSPGTVLQPGLLSPAPTVAEGRSLTPIQLADPSLAEVLAPGMSVTLVLTETSEVVVSNARITTLTADEDSGPFRVGSSSRPLILLDVPAESAPTVSALGQTGQLSVVIET</sequence>
<dbReference type="InterPro" id="IPR013974">
    <property type="entry name" value="SAF"/>
</dbReference>
<evidence type="ECO:0000313" key="3">
    <source>
        <dbReference type="Proteomes" id="UP000280935"/>
    </source>
</evidence>
<protein>
    <recommendedName>
        <fullName evidence="1">SAF domain-containing protein</fullName>
    </recommendedName>
</protein>